<evidence type="ECO:0000313" key="2">
    <source>
        <dbReference type="Proteomes" id="UP001304671"/>
    </source>
</evidence>
<evidence type="ECO:0000313" key="1">
    <source>
        <dbReference type="EMBL" id="MEA5259158.1"/>
    </source>
</evidence>
<evidence type="ECO:0008006" key="3">
    <source>
        <dbReference type="Google" id="ProtNLM"/>
    </source>
</evidence>
<dbReference type="InterPro" id="IPR014710">
    <property type="entry name" value="RmlC-like_jellyroll"/>
</dbReference>
<gene>
    <name evidence="1" type="ORF">VB264_15285</name>
</gene>
<dbReference type="Gene3D" id="2.60.120.10">
    <property type="entry name" value="Jelly Rolls"/>
    <property type="match status" value="1"/>
</dbReference>
<name>A0ABU5QQ69_9BACT</name>
<reference evidence="1 2" key="1">
    <citation type="submission" date="2023-12" db="EMBL/GenBank/DDBJ databases">
        <title>Novel species of the genus Arcicella isolated from rivers.</title>
        <authorList>
            <person name="Lu H."/>
        </authorList>
    </citation>
    <scope>NUCLEOTIDE SEQUENCE [LARGE SCALE GENOMIC DNA]</scope>
    <source>
        <strain evidence="1 2">LMG 21963</strain>
    </source>
</reference>
<dbReference type="EMBL" id="JAYFUL010000026">
    <property type="protein sequence ID" value="MEA5259158.1"/>
    <property type="molecule type" value="Genomic_DNA"/>
</dbReference>
<dbReference type="InterPro" id="IPR011051">
    <property type="entry name" value="RmlC_Cupin_sf"/>
</dbReference>
<dbReference type="Proteomes" id="UP001304671">
    <property type="component" value="Unassembled WGS sequence"/>
</dbReference>
<proteinExistence type="predicted"/>
<organism evidence="1 2">
    <name type="scientific">Arcicella aquatica</name>
    <dbReference type="NCBI Taxonomy" id="217141"/>
    <lineage>
        <taxon>Bacteria</taxon>
        <taxon>Pseudomonadati</taxon>
        <taxon>Bacteroidota</taxon>
        <taxon>Cytophagia</taxon>
        <taxon>Cytophagales</taxon>
        <taxon>Flectobacillaceae</taxon>
        <taxon>Arcicella</taxon>
    </lineage>
</organism>
<protein>
    <recommendedName>
        <fullName evidence="3">Cupin</fullName>
    </recommendedName>
</protein>
<sequence length="382" mass="43740">MDPLFSEIFSKPDNEIFKVVFFPDRIYHAAYLNATVSERYRYNVTEVRNKSDITFIKAQVFQDGRFLANVFRIEYHAIRLGEVTRENNRFLQMGIKCTLNIELPGGSKVNAQVTLGYCSWVRAYQCEIWDTLEPIPGAVHHFKVLSQMGKNGAITHVPKLADAFKNIKDIKKIEITFRENETDEPFGYKINNPVWDNDYTRSYQVPNTNEPSSPQNTVEVKNYLIDFQRGWFMDSANVKPVRYSNAMMENHNPNFRPDGTNIVEMKWILQRELGGNLVYFHEVNVTPGSFEGVHQHIGSEELYYIVSGEGIAYMGHDDDPAFDDATQPIVKQEIYCIGEKPVRELPVKPGKIIYTKSGGIHGIKNTSPTTPLIFVAFGYHCS</sequence>
<comment type="caution">
    <text evidence="1">The sequence shown here is derived from an EMBL/GenBank/DDBJ whole genome shotgun (WGS) entry which is preliminary data.</text>
</comment>
<dbReference type="RefSeq" id="WP_323250667.1">
    <property type="nucleotide sequence ID" value="NZ_JAYFUL010000026.1"/>
</dbReference>
<keyword evidence="2" id="KW-1185">Reference proteome</keyword>
<dbReference type="SUPFAM" id="SSF51182">
    <property type="entry name" value="RmlC-like cupins"/>
    <property type="match status" value="1"/>
</dbReference>
<accession>A0ABU5QQ69</accession>